<dbReference type="InterPro" id="IPR006300">
    <property type="entry name" value="FlgB"/>
</dbReference>
<evidence type="ECO:0000256" key="5">
    <source>
        <dbReference type="ARBA" id="ARBA00024934"/>
    </source>
</evidence>
<dbReference type="PANTHER" id="PTHR30435:SF12">
    <property type="entry name" value="FLAGELLAR BASAL BODY ROD PROTEIN FLGB"/>
    <property type="match status" value="1"/>
</dbReference>
<proteinExistence type="inferred from homology"/>
<gene>
    <name evidence="8" type="primary">flgB</name>
    <name evidence="8" type="ORF">C6568_11000</name>
</gene>
<comment type="similarity">
    <text evidence="2 6">Belongs to the flagella basal body rod proteins family.</text>
</comment>
<dbReference type="Pfam" id="PF00460">
    <property type="entry name" value="Flg_bb_rod"/>
    <property type="match status" value="1"/>
</dbReference>
<comment type="subcellular location">
    <subcellularLocation>
        <location evidence="1 6">Bacterial flagellum basal body</location>
    </subcellularLocation>
</comment>
<dbReference type="OrthoDB" id="9788334at2"/>
<dbReference type="PANTHER" id="PTHR30435">
    <property type="entry name" value="FLAGELLAR PROTEIN"/>
    <property type="match status" value="1"/>
</dbReference>
<dbReference type="PROSITE" id="PS00588">
    <property type="entry name" value="FLAGELLA_BB_ROD"/>
    <property type="match status" value="1"/>
</dbReference>
<dbReference type="EMBL" id="CP027667">
    <property type="protein sequence ID" value="AVO49723.1"/>
    <property type="molecule type" value="Genomic_DNA"/>
</dbReference>
<evidence type="ECO:0000256" key="4">
    <source>
        <dbReference type="ARBA" id="ARBA00023143"/>
    </source>
</evidence>
<dbReference type="RefSeq" id="WP_106684152.1">
    <property type="nucleotide sequence ID" value="NZ_CP027667.1"/>
</dbReference>
<evidence type="ECO:0000256" key="6">
    <source>
        <dbReference type="PIRNR" id="PIRNR002889"/>
    </source>
</evidence>
<evidence type="ECO:0000259" key="7">
    <source>
        <dbReference type="Pfam" id="PF00460"/>
    </source>
</evidence>
<evidence type="ECO:0000313" key="9">
    <source>
        <dbReference type="Proteomes" id="UP000237925"/>
    </source>
</evidence>
<keyword evidence="8" id="KW-0966">Cell projection</keyword>
<organism evidence="8 9">
    <name type="scientific">Melaminivora suipulveris</name>
    <dbReference type="NCBI Taxonomy" id="2109913"/>
    <lineage>
        <taxon>Bacteria</taxon>
        <taxon>Pseudomonadati</taxon>
        <taxon>Pseudomonadota</taxon>
        <taxon>Betaproteobacteria</taxon>
        <taxon>Burkholderiales</taxon>
        <taxon>Comamonadaceae</taxon>
        <taxon>Melaminivora</taxon>
    </lineage>
</organism>
<evidence type="ECO:0000256" key="3">
    <source>
        <dbReference type="ARBA" id="ARBA00014376"/>
    </source>
</evidence>
<evidence type="ECO:0000313" key="8">
    <source>
        <dbReference type="EMBL" id="AVO49723.1"/>
    </source>
</evidence>
<keyword evidence="8" id="KW-0282">Flagellum</keyword>
<dbReference type="AlphaFoldDB" id="A0A2R3QD68"/>
<dbReference type="NCBIfam" id="TIGR01396">
    <property type="entry name" value="FlgB"/>
    <property type="match status" value="1"/>
</dbReference>
<keyword evidence="8" id="KW-0969">Cilium</keyword>
<keyword evidence="4 6" id="KW-0975">Bacterial flagellum</keyword>
<keyword evidence="9" id="KW-1185">Reference proteome</keyword>
<evidence type="ECO:0000256" key="1">
    <source>
        <dbReference type="ARBA" id="ARBA00004117"/>
    </source>
</evidence>
<sequence>MLDKLTQRLDLHGSALLLRSERQRTIASNIANADTPGYAARDFKFADAMRAVADSQGAAAGTMRRASTTDTRHIPLPAMGELGSQASTLGYAMQSQPSLDNNSVDMDRERAAFVDNAVRYEATLRFINGEARTMLSAIQGQ</sequence>
<evidence type="ECO:0000256" key="2">
    <source>
        <dbReference type="ARBA" id="ARBA00009677"/>
    </source>
</evidence>
<accession>A0A2R3QD68</accession>
<protein>
    <recommendedName>
        <fullName evidence="3 6">Flagellar basal body rod protein FlgB</fullName>
    </recommendedName>
</protein>
<reference evidence="8 9" key="1">
    <citation type="submission" date="2018-03" db="EMBL/GenBank/DDBJ databases">
        <title>Genome sequencing of Melaminivora sp.</title>
        <authorList>
            <person name="Kim S.-J."/>
            <person name="Heo J."/>
            <person name="Ahn J.-H."/>
            <person name="Kwon S.-W."/>
        </authorList>
    </citation>
    <scope>NUCLEOTIDE SEQUENCE [LARGE SCALE GENOMIC DNA]</scope>
    <source>
        <strain evidence="8 9">SC2-9</strain>
    </source>
</reference>
<dbReference type="PIRSF" id="PIRSF002889">
    <property type="entry name" value="Rod_FlgB"/>
    <property type="match status" value="1"/>
</dbReference>
<comment type="subunit">
    <text evidence="6">The basal body constitutes a major portion of the flagellar organelle and consists of a number of rings mounted on a central rod.</text>
</comment>
<dbReference type="KEGG" id="mela:C6568_11000"/>
<dbReference type="Proteomes" id="UP000237925">
    <property type="component" value="Chromosome"/>
</dbReference>
<name>A0A2R3QD68_9BURK</name>
<dbReference type="GO" id="GO:0030694">
    <property type="term" value="C:bacterial-type flagellum basal body, rod"/>
    <property type="evidence" value="ECO:0007669"/>
    <property type="project" value="InterPro"/>
</dbReference>
<dbReference type="InterPro" id="IPR001444">
    <property type="entry name" value="Flag_bb_rod_N"/>
</dbReference>
<comment type="function">
    <text evidence="5 6">Structural component of flagellum, the bacterial motility apparatus. Part of the rod structure of flagellar basal body.</text>
</comment>
<dbReference type="InterPro" id="IPR019776">
    <property type="entry name" value="Flagellar_basal_body_rod_CS"/>
</dbReference>
<dbReference type="GO" id="GO:0071973">
    <property type="term" value="P:bacterial-type flagellum-dependent cell motility"/>
    <property type="evidence" value="ECO:0007669"/>
    <property type="project" value="InterPro"/>
</dbReference>
<feature type="domain" description="Flagellar basal body rod protein N-terminal" evidence="7">
    <location>
        <begin position="9"/>
        <end position="38"/>
    </location>
</feature>